<dbReference type="PROSITE" id="PS00088">
    <property type="entry name" value="SOD_MN"/>
    <property type="match status" value="1"/>
</dbReference>
<name>A0A6M4GRU2_9PROT</name>
<dbReference type="RefSeq" id="WP_171090286.1">
    <property type="nucleotide sequence ID" value="NZ_CP053069.1"/>
</dbReference>
<dbReference type="EC" id="1.15.1.1" evidence="7"/>
<comment type="similarity">
    <text evidence="1 7">Belongs to the iron/manganese superoxide dismutase family.</text>
</comment>
<dbReference type="Pfam" id="PF00081">
    <property type="entry name" value="Sod_Fe_N"/>
    <property type="match status" value="1"/>
</dbReference>
<dbReference type="Pfam" id="PF02777">
    <property type="entry name" value="Sod_Fe_C"/>
    <property type="match status" value="1"/>
</dbReference>
<dbReference type="InterPro" id="IPR036314">
    <property type="entry name" value="SOD_C_sf"/>
</dbReference>
<accession>A0A6M4GRU2</accession>
<protein>
    <recommendedName>
        <fullName evidence="7">Superoxide dismutase</fullName>
        <ecNumber evidence="7">1.15.1.1</ecNumber>
    </recommendedName>
</protein>
<comment type="function">
    <text evidence="7">Destroys radicals which are normally produced within the cells and which are toxic to biological systems.</text>
</comment>
<feature type="binding site" evidence="6">
    <location>
        <position position="167"/>
    </location>
    <ligand>
        <name>Mn(2+)</name>
        <dbReference type="ChEBI" id="CHEBI:29035"/>
    </ligand>
</feature>
<feature type="domain" description="Manganese/iron superoxide dismutase C-terminal" evidence="9">
    <location>
        <begin position="100"/>
        <end position="200"/>
    </location>
</feature>
<evidence type="ECO:0000256" key="2">
    <source>
        <dbReference type="ARBA" id="ARBA00022723"/>
    </source>
</evidence>
<dbReference type="InterPro" id="IPR036324">
    <property type="entry name" value="Mn/Fe_SOD_N_sf"/>
</dbReference>
<dbReference type="FunFam" id="3.55.40.20:FF:000001">
    <property type="entry name" value="Superoxide dismutase"/>
    <property type="match status" value="1"/>
</dbReference>
<feature type="binding site" evidence="6">
    <location>
        <position position="85"/>
    </location>
    <ligand>
        <name>Mn(2+)</name>
        <dbReference type="ChEBI" id="CHEBI:29035"/>
    </ligand>
</feature>
<evidence type="ECO:0000256" key="4">
    <source>
        <dbReference type="ARBA" id="ARBA00023004"/>
    </source>
</evidence>
<feature type="domain" description="Manganese/iron superoxide dismutase N-terminal" evidence="8">
    <location>
        <begin position="9"/>
        <end position="92"/>
    </location>
</feature>
<evidence type="ECO:0000313" key="11">
    <source>
        <dbReference type="Proteomes" id="UP000501534"/>
    </source>
</evidence>
<dbReference type="FunFam" id="1.10.287.990:FF:000002">
    <property type="entry name" value="Superoxide dismutase"/>
    <property type="match status" value="1"/>
</dbReference>
<dbReference type="InterPro" id="IPR019833">
    <property type="entry name" value="Mn/Fe_SOD_BS"/>
</dbReference>
<keyword evidence="4" id="KW-0408">Iron</keyword>
<organism evidence="10 11">
    <name type="scientific">Usitatibacter rugosus</name>
    <dbReference type="NCBI Taxonomy" id="2732067"/>
    <lineage>
        <taxon>Bacteria</taxon>
        <taxon>Pseudomonadati</taxon>
        <taxon>Pseudomonadota</taxon>
        <taxon>Betaproteobacteria</taxon>
        <taxon>Nitrosomonadales</taxon>
        <taxon>Usitatibacteraceae</taxon>
        <taxon>Usitatibacter</taxon>
    </lineage>
</organism>
<dbReference type="GO" id="GO:0046914">
    <property type="term" value="F:transition metal ion binding"/>
    <property type="evidence" value="ECO:0007669"/>
    <property type="project" value="UniProtKB-ARBA"/>
</dbReference>
<reference evidence="10 11" key="1">
    <citation type="submission" date="2020-04" db="EMBL/GenBank/DDBJ databases">
        <title>Usitatibacter rugosus gen. nov., sp. nov. and Usitatibacter palustris sp. nov., novel members of Usitatibacteraceae fam. nov. within the order Nitrosomonadales isolated from soil.</title>
        <authorList>
            <person name="Huber K.J."/>
            <person name="Neumann-Schaal M."/>
            <person name="Geppert A."/>
            <person name="Luckner M."/>
            <person name="Wanner G."/>
            <person name="Overmann J."/>
        </authorList>
    </citation>
    <scope>NUCLEOTIDE SEQUENCE [LARGE SCALE GENOMIC DNA]</scope>
    <source>
        <strain evidence="10 11">0125_3</strain>
    </source>
</reference>
<keyword evidence="3 7" id="KW-0560">Oxidoreductase</keyword>
<dbReference type="GO" id="GO:0005737">
    <property type="term" value="C:cytoplasm"/>
    <property type="evidence" value="ECO:0007669"/>
    <property type="project" value="UniProtKB-ARBA"/>
</dbReference>
<evidence type="ECO:0000256" key="7">
    <source>
        <dbReference type="RuleBase" id="RU000414"/>
    </source>
</evidence>
<dbReference type="PIRSF" id="PIRSF000349">
    <property type="entry name" value="SODismutase"/>
    <property type="match status" value="1"/>
</dbReference>
<dbReference type="GO" id="GO:0004784">
    <property type="term" value="F:superoxide dismutase activity"/>
    <property type="evidence" value="ECO:0007669"/>
    <property type="project" value="UniProtKB-EC"/>
</dbReference>
<proteinExistence type="inferred from homology"/>
<evidence type="ECO:0000256" key="5">
    <source>
        <dbReference type="ARBA" id="ARBA00049204"/>
    </source>
</evidence>
<dbReference type="SUPFAM" id="SSF54719">
    <property type="entry name" value="Fe,Mn superoxide dismutase (SOD), C-terminal domain"/>
    <property type="match status" value="1"/>
</dbReference>
<dbReference type="PANTHER" id="PTHR42769:SF3">
    <property type="entry name" value="SUPEROXIDE DISMUTASE [FE] 2, CHLOROPLASTIC"/>
    <property type="match status" value="1"/>
</dbReference>
<dbReference type="Gene3D" id="1.10.287.990">
    <property type="entry name" value="Fe,Mn superoxide dismutase (SOD) domain"/>
    <property type="match status" value="1"/>
</dbReference>
<comment type="catalytic activity">
    <reaction evidence="5 7">
        <text>2 superoxide + 2 H(+) = H2O2 + O2</text>
        <dbReference type="Rhea" id="RHEA:20696"/>
        <dbReference type="ChEBI" id="CHEBI:15378"/>
        <dbReference type="ChEBI" id="CHEBI:15379"/>
        <dbReference type="ChEBI" id="CHEBI:16240"/>
        <dbReference type="ChEBI" id="CHEBI:18421"/>
        <dbReference type="EC" id="1.15.1.1"/>
    </reaction>
</comment>
<dbReference type="Gene3D" id="3.55.40.20">
    <property type="entry name" value="Iron/manganese superoxide dismutase, C-terminal domain"/>
    <property type="match status" value="1"/>
</dbReference>
<dbReference type="InterPro" id="IPR019831">
    <property type="entry name" value="Mn/Fe_SOD_N"/>
</dbReference>
<keyword evidence="2 6" id="KW-0479">Metal-binding</keyword>
<evidence type="ECO:0000256" key="6">
    <source>
        <dbReference type="PIRSR" id="PIRSR000349-1"/>
    </source>
</evidence>
<keyword evidence="11" id="KW-1185">Reference proteome</keyword>
<feature type="binding site" evidence="6">
    <location>
        <position position="33"/>
    </location>
    <ligand>
        <name>Mn(2+)</name>
        <dbReference type="ChEBI" id="CHEBI:29035"/>
    </ligand>
</feature>
<dbReference type="PRINTS" id="PR01703">
    <property type="entry name" value="MNSODISMTASE"/>
</dbReference>
<dbReference type="InterPro" id="IPR001189">
    <property type="entry name" value="Mn/Fe_SOD"/>
</dbReference>
<dbReference type="EMBL" id="CP053069">
    <property type="protein sequence ID" value="QJR10060.1"/>
    <property type="molecule type" value="Genomic_DNA"/>
</dbReference>
<dbReference type="InterPro" id="IPR019832">
    <property type="entry name" value="Mn/Fe_SOD_C"/>
</dbReference>
<dbReference type="SUPFAM" id="SSF46609">
    <property type="entry name" value="Fe,Mn superoxide dismutase (SOD), N-terminal domain"/>
    <property type="match status" value="1"/>
</dbReference>
<gene>
    <name evidence="10" type="primary">sodB</name>
    <name evidence="10" type="ORF">DSM104443_01111</name>
</gene>
<evidence type="ECO:0000256" key="1">
    <source>
        <dbReference type="ARBA" id="ARBA00008714"/>
    </source>
</evidence>
<evidence type="ECO:0000256" key="3">
    <source>
        <dbReference type="ARBA" id="ARBA00023002"/>
    </source>
</evidence>
<dbReference type="AlphaFoldDB" id="A0A6M4GRU2"/>
<evidence type="ECO:0000259" key="9">
    <source>
        <dbReference type="Pfam" id="PF02777"/>
    </source>
</evidence>
<dbReference type="PANTHER" id="PTHR42769">
    <property type="entry name" value="SUPEROXIDE DISMUTASE"/>
    <property type="match status" value="1"/>
</dbReference>
<evidence type="ECO:0000313" key="10">
    <source>
        <dbReference type="EMBL" id="QJR10060.1"/>
    </source>
</evidence>
<dbReference type="Proteomes" id="UP000501534">
    <property type="component" value="Chromosome"/>
</dbReference>
<dbReference type="KEGG" id="uru:DSM104443_01111"/>
<feature type="binding site" evidence="6">
    <location>
        <position position="171"/>
    </location>
    <ligand>
        <name>Mn(2+)</name>
        <dbReference type="ChEBI" id="CHEBI:29035"/>
    </ligand>
</feature>
<sequence>MNAKVSGPFTLPPLPWDEGALDPVISARTMSFHYGKHHKTYVDKLNELSAGTKYAEMPLEKVVVEAAKDESAKKIFNNAAQVWNHTFFWNAMKPGGGGKPTGELAAAIDASFGSYDDFKKRFAQTAVDQFGSGWAWLVVNKGKLALSSTSNAATPIAEGITPLLTIDVWEHAYYLDYQNKRPDFANAVIEKLINWDHAAAQLRGAGSLKAA</sequence>
<evidence type="ECO:0000259" key="8">
    <source>
        <dbReference type="Pfam" id="PF00081"/>
    </source>
</evidence>